<keyword evidence="2" id="KW-0812">Transmembrane</keyword>
<dbReference type="Proteomes" id="UP000593818">
    <property type="component" value="Plasmid pRh5Ap-243"/>
</dbReference>
<dbReference type="InterPro" id="IPR058489">
    <property type="entry name" value="DUF8176"/>
</dbReference>
<feature type="region of interest" description="Disordered" evidence="1">
    <location>
        <begin position="70"/>
        <end position="95"/>
    </location>
</feature>
<feature type="region of interest" description="Disordered" evidence="1">
    <location>
        <begin position="125"/>
        <end position="168"/>
    </location>
</feature>
<feature type="region of interest" description="Disordered" evidence="1">
    <location>
        <begin position="1"/>
        <end position="35"/>
    </location>
</feature>
<keyword evidence="4" id="KW-0614">Plasmid</keyword>
<feature type="domain" description="DUF8176" evidence="3">
    <location>
        <begin position="231"/>
        <end position="345"/>
    </location>
</feature>
<evidence type="ECO:0000259" key="3">
    <source>
        <dbReference type="Pfam" id="PF26527"/>
    </source>
</evidence>
<sequence length="348" mass="36066">MSTDNRGTLFPDVTEHYGPQPTPIEDTETGSVHFPIPDETIADAALASSDLEPVAADAVIQTELEPILTADTTGEPNPAAPSLPDPEAHNPADNGEAAAEVDPYADAPDWVRAHIPRGPLVISQRSRGGLKSAIGRARPPRPTPAPESAEAPAVPVTDTAAAAPAKRDGDRSRTWMLVGGGVAVLAVVSAAVVTTMTGSTDEPQAPPLPSSSVVASSSATPTTTEAVAAPAWCAPVTEPDRIVGNGPGGRESGPAVIQAFEHAYYVQRDGKAVAELMVLPGNDIQSFIDGVPAGTEHCVTVLPTEDPNRWSVDVLLKFPPVGDEGIHKQWITTMPADGGVKIANVENR</sequence>
<feature type="transmembrane region" description="Helical" evidence="2">
    <location>
        <begin position="175"/>
        <end position="196"/>
    </location>
</feature>
<keyword evidence="2" id="KW-1133">Transmembrane helix</keyword>
<name>A0A419YYI0_9NOCA</name>
<keyword evidence="5" id="KW-1185">Reference proteome</keyword>
<dbReference type="Pfam" id="PF26527">
    <property type="entry name" value="DUF8176"/>
    <property type="match status" value="1"/>
</dbReference>
<feature type="compositionally biased region" description="Low complexity" evidence="1">
    <location>
        <begin position="146"/>
        <end position="164"/>
    </location>
</feature>
<gene>
    <name evidence="4" type="ORF">INP59_26475</name>
</gene>
<organism evidence="4 5">
    <name type="scientific">Rhodococcus pyridinivorans</name>
    <dbReference type="NCBI Taxonomy" id="103816"/>
    <lineage>
        <taxon>Bacteria</taxon>
        <taxon>Bacillati</taxon>
        <taxon>Actinomycetota</taxon>
        <taxon>Actinomycetes</taxon>
        <taxon>Mycobacteriales</taxon>
        <taxon>Nocardiaceae</taxon>
        <taxon>Rhodococcus</taxon>
    </lineage>
</organism>
<geneLocation type="plasmid" evidence="4 5">
    <name>pRh5Ap-243</name>
</geneLocation>
<keyword evidence="2" id="KW-0472">Membrane</keyword>
<evidence type="ECO:0000313" key="5">
    <source>
        <dbReference type="Proteomes" id="UP000593818"/>
    </source>
</evidence>
<protein>
    <recommendedName>
        <fullName evidence="3">DUF8176 domain-containing protein</fullName>
    </recommendedName>
</protein>
<dbReference type="AlphaFoldDB" id="A0A419YYI0"/>
<evidence type="ECO:0000256" key="2">
    <source>
        <dbReference type="SAM" id="Phobius"/>
    </source>
</evidence>
<evidence type="ECO:0000313" key="4">
    <source>
        <dbReference type="EMBL" id="QOW01702.1"/>
    </source>
</evidence>
<dbReference type="EMBL" id="CP063452">
    <property type="protein sequence ID" value="QOW01702.1"/>
    <property type="molecule type" value="Genomic_DNA"/>
</dbReference>
<reference evidence="4 5" key="1">
    <citation type="submission" date="2020-10" db="EMBL/GenBank/DDBJ databases">
        <title>Whole genome sequence of oil-degrading bacteria Rhodococcus pyridinivorans strain 5Ap.</title>
        <authorList>
            <person name="Akhremchuk A.E."/>
            <person name="Valentovich L.N."/>
            <person name="Charniauskaya M.I."/>
            <person name="Bukliarevich H.A."/>
            <person name="Titok M.A."/>
        </authorList>
    </citation>
    <scope>NUCLEOTIDE SEQUENCE [LARGE SCALE GENOMIC DNA]</scope>
    <source>
        <strain evidence="4 5">5Ap</strain>
        <plasmid evidence="4 5">pRh5Ap-243</plasmid>
    </source>
</reference>
<proteinExistence type="predicted"/>
<accession>A0A419YYI0</accession>
<evidence type="ECO:0000256" key="1">
    <source>
        <dbReference type="SAM" id="MobiDB-lite"/>
    </source>
</evidence>
<dbReference type="RefSeq" id="WP_064061728.1">
    <property type="nucleotide sequence ID" value="NZ_CP063452.1"/>
</dbReference>